<keyword evidence="2" id="KW-0328">Glycosyltransferase</keyword>
<evidence type="ECO:0000256" key="7">
    <source>
        <dbReference type="SAM" id="Phobius"/>
    </source>
</evidence>
<dbReference type="PANTHER" id="PTHR31485">
    <property type="entry name" value="PEPTIDYL SERINE ALPHA-GALACTOSYLTRANSFERASE"/>
    <property type="match status" value="1"/>
</dbReference>
<evidence type="ECO:0000259" key="8">
    <source>
        <dbReference type="Pfam" id="PF23452"/>
    </source>
</evidence>
<dbReference type="GO" id="GO:0016020">
    <property type="term" value="C:membrane"/>
    <property type="evidence" value="ECO:0007669"/>
    <property type="project" value="UniProtKB-SubCell"/>
</dbReference>
<evidence type="ECO:0000256" key="4">
    <source>
        <dbReference type="ARBA" id="ARBA00022692"/>
    </source>
</evidence>
<comment type="subcellular location">
    <subcellularLocation>
        <location evidence="1">Membrane</location>
        <topology evidence="1">Single-pass membrane protein</topology>
    </subcellularLocation>
</comment>
<gene>
    <name evidence="9" type="ORF">HKI87_08g55330</name>
</gene>
<keyword evidence="4 7" id="KW-0812">Transmembrane</keyword>
<dbReference type="Proteomes" id="UP001472866">
    <property type="component" value="Chromosome 08"/>
</dbReference>
<feature type="transmembrane region" description="Helical" evidence="7">
    <location>
        <begin position="12"/>
        <end position="31"/>
    </location>
</feature>
<accession>A0AAX4PE36</accession>
<evidence type="ECO:0000256" key="2">
    <source>
        <dbReference type="ARBA" id="ARBA00022676"/>
    </source>
</evidence>
<sequence>MAQIPASSTNATLRTVIILLALLFGLFLPILHHSQNDSSAGDKIGRYHAVRMEDDPVREERLFDGGASRVAPGGEPAKPGNLVWTRHEDVGRRYHVLLTSQSSNYLNWQSLLMHYHYKKQKEAAGDEGDMGGFTRLVAASVGTDDISAFIPSKFVQEIDREKVKNEYKGYSVLNRPYSVKAFFDLGLHLELEEDYIFMTETDHIFMRPIPNLATVTTPVAYAFSYMKGMPKELLPMVRSVCPSIKSMRDIQPIGPSPSIIHKHVLDKLVPEWYRISIALKTHKKNYGDQLGWILEMYAFAISAACLRIKFKVLDEFQVEPTAETPCSHDDLRENYIFHYTYPLEFREDGRPMPPNQVGHWSLNKRNYGASYPPRSLAEPPKGAHDCAFYLTRAWVEAIVGQRQSAWKQAPVTLGTVGWRPKVLSPVERLKKGLDDLVGSRWSWLHAHEGERLRSKAVLEFLEGGVLKNPWSRGTWGEITVMPEVVGVDFDCPSHMPMLSLSFGNAVHVACMNTAEKSLNSIRIPDGALNIGGVVPA</sequence>
<keyword evidence="3" id="KW-0808">Transferase</keyword>
<evidence type="ECO:0000313" key="9">
    <source>
        <dbReference type="EMBL" id="WZN63979.1"/>
    </source>
</evidence>
<proteinExistence type="predicted"/>
<name>A0AAX4PE36_9CHLO</name>
<feature type="domain" description="Hydroxyproline O-arabinosyltransferase-like" evidence="8">
    <location>
        <begin position="94"/>
        <end position="398"/>
    </location>
</feature>
<dbReference type="InterPro" id="IPR056508">
    <property type="entry name" value="HPAT-like"/>
</dbReference>
<evidence type="ECO:0000256" key="5">
    <source>
        <dbReference type="ARBA" id="ARBA00022989"/>
    </source>
</evidence>
<dbReference type="GO" id="GO:0016757">
    <property type="term" value="F:glycosyltransferase activity"/>
    <property type="evidence" value="ECO:0007669"/>
    <property type="project" value="UniProtKB-KW"/>
</dbReference>
<organism evidence="9 10">
    <name type="scientific">Chloropicon roscoffensis</name>
    <dbReference type="NCBI Taxonomy" id="1461544"/>
    <lineage>
        <taxon>Eukaryota</taxon>
        <taxon>Viridiplantae</taxon>
        <taxon>Chlorophyta</taxon>
        <taxon>Chloropicophyceae</taxon>
        <taxon>Chloropicales</taxon>
        <taxon>Chloropicaceae</taxon>
        <taxon>Chloropicon</taxon>
    </lineage>
</organism>
<dbReference type="AlphaFoldDB" id="A0AAX4PE36"/>
<reference evidence="9 10" key="1">
    <citation type="submission" date="2024-03" db="EMBL/GenBank/DDBJ databases">
        <title>Complete genome sequence of the green alga Chloropicon roscoffensis RCC1871.</title>
        <authorList>
            <person name="Lemieux C."/>
            <person name="Pombert J.-F."/>
            <person name="Otis C."/>
            <person name="Turmel M."/>
        </authorList>
    </citation>
    <scope>NUCLEOTIDE SEQUENCE [LARGE SCALE GENOMIC DNA]</scope>
    <source>
        <strain evidence="9 10">RCC1871</strain>
    </source>
</reference>
<dbReference type="Pfam" id="PF23452">
    <property type="entry name" value="HPAT"/>
    <property type="match status" value="1"/>
</dbReference>
<evidence type="ECO:0000313" key="10">
    <source>
        <dbReference type="Proteomes" id="UP001472866"/>
    </source>
</evidence>
<keyword evidence="5 7" id="KW-1133">Transmembrane helix</keyword>
<evidence type="ECO:0000256" key="3">
    <source>
        <dbReference type="ARBA" id="ARBA00022679"/>
    </source>
</evidence>
<protein>
    <submittedName>
        <fullName evidence="9">Hydroxyproline O-arabinosyltransferase</fullName>
    </submittedName>
</protein>
<dbReference type="EMBL" id="CP151508">
    <property type="protein sequence ID" value="WZN63979.1"/>
    <property type="molecule type" value="Genomic_DNA"/>
</dbReference>
<evidence type="ECO:0000256" key="1">
    <source>
        <dbReference type="ARBA" id="ARBA00004167"/>
    </source>
</evidence>
<dbReference type="PANTHER" id="PTHR31485:SF4">
    <property type="entry name" value="HYDROXYPROLINE O-ARABINOSYLTRANSFERASE RDN1"/>
    <property type="match status" value="1"/>
</dbReference>
<keyword evidence="6 7" id="KW-0472">Membrane</keyword>
<dbReference type="InterPro" id="IPR044845">
    <property type="entry name" value="HPAT/SRGT1-like"/>
</dbReference>
<keyword evidence="10" id="KW-1185">Reference proteome</keyword>
<evidence type="ECO:0000256" key="6">
    <source>
        <dbReference type="ARBA" id="ARBA00023136"/>
    </source>
</evidence>